<protein>
    <recommendedName>
        <fullName evidence="3">STAS/SEC14 domain-containing protein</fullName>
    </recommendedName>
</protein>
<name>A3XN57_LEEBM</name>
<dbReference type="InterPro" id="IPR036513">
    <property type="entry name" value="STAS_dom_sf"/>
</dbReference>
<dbReference type="Gene3D" id="3.40.50.10600">
    <property type="entry name" value="SpoIIaa-like domains"/>
    <property type="match status" value="1"/>
</dbReference>
<organism evidence="1 2">
    <name type="scientific">Leeuwenhoekiella blandensis (strain CECT 7118 / CCUG 51940 / KCTC 22103 / MED217)</name>
    <name type="common">Flavobacterium sp. (strain MED217)</name>
    <dbReference type="NCBI Taxonomy" id="398720"/>
    <lineage>
        <taxon>Bacteria</taxon>
        <taxon>Pseudomonadati</taxon>
        <taxon>Bacteroidota</taxon>
        <taxon>Flavobacteriia</taxon>
        <taxon>Flavobacteriales</taxon>
        <taxon>Flavobacteriaceae</taxon>
        <taxon>Leeuwenhoekiella</taxon>
    </lineage>
</organism>
<dbReference type="InterPro" id="IPR038396">
    <property type="entry name" value="SpoIIAA-like_sf"/>
</dbReference>
<dbReference type="Proteomes" id="UP000001601">
    <property type="component" value="Unassembled WGS sequence"/>
</dbReference>
<dbReference type="HOGENOM" id="CLU_149784_1_0_10"/>
<dbReference type="eggNOG" id="ENOG5032UVG">
    <property type="taxonomic scope" value="Bacteria"/>
</dbReference>
<evidence type="ECO:0000313" key="1">
    <source>
        <dbReference type="EMBL" id="EAQ49014.1"/>
    </source>
</evidence>
<keyword evidence="2" id="KW-1185">Reference proteome</keyword>
<comment type="caution">
    <text evidence="1">The sequence shown here is derived from an EMBL/GenBank/DDBJ whole genome shotgun (WGS) entry which is preliminary data.</text>
</comment>
<reference evidence="1 2" key="1">
    <citation type="journal article" date="2007" name="Nature">
        <title>Light stimulates growth of proteorhodopsin-containing marine Flavobacteria.</title>
        <authorList>
            <person name="Gomez-Consarnau L."/>
            <person name="Gonzalez J.M."/>
            <person name="Coll-Llado M."/>
            <person name="Gourdon P."/>
            <person name="Pascher T."/>
            <person name="Neutze R."/>
            <person name="Pedros-Alio C."/>
            <person name="Pinhassi J."/>
        </authorList>
    </citation>
    <scope>NUCLEOTIDE SEQUENCE [LARGE SCALE GENOMIC DNA]</scope>
    <source>
        <strain evidence="1 2">MED217</strain>
    </source>
</reference>
<evidence type="ECO:0008006" key="3">
    <source>
        <dbReference type="Google" id="ProtNLM"/>
    </source>
</evidence>
<dbReference type="SUPFAM" id="SSF52091">
    <property type="entry name" value="SpoIIaa-like"/>
    <property type="match status" value="1"/>
</dbReference>
<evidence type="ECO:0000313" key="2">
    <source>
        <dbReference type="Proteomes" id="UP000001601"/>
    </source>
</evidence>
<accession>A3XN57</accession>
<dbReference type="AlphaFoldDB" id="A3XN57"/>
<dbReference type="STRING" id="398720.MED217_10707"/>
<dbReference type="EMBL" id="AANC01000006">
    <property type="protein sequence ID" value="EAQ49014.1"/>
    <property type="molecule type" value="Genomic_DNA"/>
</dbReference>
<gene>
    <name evidence="1" type="ORF">MED217_10707</name>
</gene>
<proteinExistence type="predicted"/>
<sequence length="133" mass="15340">MNPLKTIKLDFCVLNFYDTFVISEVNEGVNVSKEHIAKAHQTIVDFFGSNTYYGYISLRINDYNVDPTDYLSCPFYDHITGMAIVSDKAIKRETANFERAFFKKSLEVFYTVEEAVNWITTLPTENLNKKADL</sequence>